<dbReference type="Proteomes" id="UP000005297">
    <property type="component" value="Unassembled WGS sequence"/>
</dbReference>
<accession>Q0EY02</accession>
<name>Q0EY02_9PROT</name>
<gene>
    <name evidence="1" type="ORF">SPV1_05667</name>
</gene>
<proteinExistence type="predicted"/>
<sequence length="134" mass="15183">MVMLEGDDMNKKLLSWLVICLCFLFESSCAAKPCDPSEARKFFSFDVEFSSPLTVEEAEKRTMVNMNKDGKSTMVPFGAFNNEWNDLKANYEKNGGCIIYFITEKRSWESFSGRAGYLLIKDGKVIGSIVTEMN</sequence>
<dbReference type="AlphaFoldDB" id="Q0EY02"/>
<evidence type="ECO:0000313" key="1">
    <source>
        <dbReference type="EMBL" id="EAU54224.1"/>
    </source>
</evidence>
<organism evidence="1 2">
    <name type="scientific">Mariprofundus ferrooxydans PV-1</name>
    <dbReference type="NCBI Taxonomy" id="314345"/>
    <lineage>
        <taxon>Bacteria</taxon>
        <taxon>Pseudomonadati</taxon>
        <taxon>Pseudomonadota</taxon>
        <taxon>Candidatius Mariprofundia</taxon>
        <taxon>Mariprofundales</taxon>
        <taxon>Mariprofundaceae</taxon>
        <taxon>Mariprofundus</taxon>
    </lineage>
</organism>
<keyword evidence="2" id="KW-1185">Reference proteome</keyword>
<comment type="caution">
    <text evidence="1">The sequence shown here is derived from an EMBL/GenBank/DDBJ whole genome shotgun (WGS) entry which is preliminary data.</text>
</comment>
<dbReference type="InParanoid" id="Q0EY02"/>
<dbReference type="HOGENOM" id="CLU_1893690_0_0_0"/>
<reference evidence="1 2" key="1">
    <citation type="submission" date="2006-09" db="EMBL/GenBank/DDBJ databases">
        <authorList>
            <person name="Emerson D."/>
            <person name="Ferriera S."/>
            <person name="Johnson J."/>
            <person name="Kravitz S."/>
            <person name="Halpern A."/>
            <person name="Remington K."/>
            <person name="Beeson K."/>
            <person name="Tran B."/>
            <person name="Rogers Y.-H."/>
            <person name="Friedman R."/>
            <person name="Venter J.C."/>
        </authorList>
    </citation>
    <scope>NUCLEOTIDE SEQUENCE [LARGE SCALE GENOMIC DNA]</scope>
    <source>
        <strain evidence="1 2">PV-1</strain>
    </source>
</reference>
<evidence type="ECO:0000313" key="2">
    <source>
        <dbReference type="Proteomes" id="UP000005297"/>
    </source>
</evidence>
<protein>
    <submittedName>
        <fullName evidence="1">Uncharacterized protein</fullName>
    </submittedName>
</protein>
<dbReference type="EMBL" id="AATS01000011">
    <property type="protein sequence ID" value="EAU54224.1"/>
    <property type="molecule type" value="Genomic_DNA"/>
</dbReference>